<organism evidence="2 3">
    <name type="scientific">Colletotrichum fructicola (strain Nara gc5)</name>
    <name type="common">Anthracnose fungus</name>
    <name type="synonym">Colletotrichum gloeosporioides (strain Nara gc5)</name>
    <dbReference type="NCBI Taxonomy" id="1213859"/>
    <lineage>
        <taxon>Eukaryota</taxon>
        <taxon>Fungi</taxon>
        <taxon>Dikarya</taxon>
        <taxon>Ascomycota</taxon>
        <taxon>Pezizomycotina</taxon>
        <taxon>Sordariomycetes</taxon>
        <taxon>Hypocreomycetidae</taxon>
        <taxon>Glomerellales</taxon>
        <taxon>Glomerellaceae</taxon>
        <taxon>Colletotrichum</taxon>
        <taxon>Colletotrichum gloeosporioides species complex</taxon>
    </lineage>
</organism>
<dbReference type="GeneID" id="90980638"/>
<dbReference type="EMBL" id="ANPB02000011">
    <property type="protein sequence ID" value="KAF4473894.1"/>
    <property type="molecule type" value="Genomic_DNA"/>
</dbReference>
<comment type="caution">
    <text evidence="2">The sequence shown here is derived from an EMBL/GenBank/DDBJ whole genome shotgun (WGS) entry which is preliminary data.</text>
</comment>
<proteinExistence type="predicted"/>
<protein>
    <submittedName>
        <fullName evidence="2">Uncharacterized protein</fullName>
    </submittedName>
</protein>
<feature type="region of interest" description="Disordered" evidence="1">
    <location>
        <begin position="154"/>
        <end position="177"/>
    </location>
</feature>
<gene>
    <name evidence="2" type="ORF">CGGC5_v017008</name>
</gene>
<reference evidence="2 3" key="1">
    <citation type="submission" date="2012-08" db="EMBL/GenBank/DDBJ databases">
        <authorList>
            <person name="Gan P.H.P."/>
            <person name="Ikeda K."/>
            <person name="Irieda H."/>
            <person name="Narusaka M."/>
            <person name="O'Connell R.J."/>
            <person name="Narusaka Y."/>
            <person name="Takano Y."/>
            <person name="Kubo Y."/>
            <person name="Shirasu K."/>
        </authorList>
    </citation>
    <scope>NUCLEOTIDE SEQUENCE [LARGE SCALE GENOMIC DNA]</scope>
    <source>
        <strain evidence="2 3">Nara gc5</strain>
    </source>
</reference>
<dbReference type="RefSeq" id="XP_066006770.1">
    <property type="nucleotide sequence ID" value="XM_066153689.1"/>
</dbReference>
<sequence length="177" mass="20351">MTVERIGRRVVVSIKRSSNYGEIAWENPTETIDTVLESLKGQGWVPSETKNEQPDVRLIISKITSQETLILFDLFHDGYDFETAHLYGQDLPVLLVAMGRRGHKGTHPADALMTRKVNFEVRYLYNRNGWKPPPFSEDARTGSAWAVLQKDFRDHEATRRQRQDEIAARKDTQNRPG</sequence>
<evidence type="ECO:0000313" key="3">
    <source>
        <dbReference type="Proteomes" id="UP000011096"/>
    </source>
</evidence>
<keyword evidence="3" id="KW-1185">Reference proteome</keyword>
<accession>A0A7J6IDJ9</accession>
<evidence type="ECO:0000256" key="1">
    <source>
        <dbReference type="SAM" id="MobiDB-lite"/>
    </source>
</evidence>
<evidence type="ECO:0000313" key="2">
    <source>
        <dbReference type="EMBL" id="KAF4473894.1"/>
    </source>
</evidence>
<name>A0A7J6IDJ9_COLFN</name>
<dbReference type="OrthoDB" id="4358740at2759"/>
<dbReference type="AlphaFoldDB" id="A0A7J6IDJ9"/>
<reference evidence="2 3" key="2">
    <citation type="submission" date="2020-04" db="EMBL/GenBank/DDBJ databases">
        <title>Genome sequencing and assembly of multiple isolates from the Colletotrichum gloeosporioides species complex.</title>
        <authorList>
            <person name="Gan P."/>
            <person name="Shirasu K."/>
        </authorList>
    </citation>
    <scope>NUCLEOTIDE SEQUENCE [LARGE SCALE GENOMIC DNA]</scope>
    <source>
        <strain evidence="2 3">Nara gc5</strain>
    </source>
</reference>
<dbReference type="InParanoid" id="A0A7J6IDJ9"/>
<dbReference type="Proteomes" id="UP000011096">
    <property type="component" value="Unassembled WGS sequence"/>
</dbReference>